<accession>A0A183JZV3</accession>
<evidence type="ECO:0000313" key="3">
    <source>
        <dbReference type="WBParaSite" id="SCUD_0000826101-mRNA-1"/>
    </source>
</evidence>
<dbReference type="WBParaSite" id="SCUD_0000826101-mRNA-1">
    <property type="protein sequence ID" value="SCUD_0000826101-mRNA-1"/>
    <property type="gene ID" value="SCUD_0000826101"/>
</dbReference>
<reference evidence="3" key="1">
    <citation type="submission" date="2016-06" db="UniProtKB">
        <authorList>
            <consortium name="WormBaseParasite"/>
        </authorList>
    </citation>
    <scope>IDENTIFICATION</scope>
</reference>
<gene>
    <name evidence="1" type="ORF">SCUD_LOCUS8261</name>
</gene>
<keyword evidence="2" id="KW-1185">Reference proteome</keyword>
<sequence length="39" mass="4972">MFFYELKCIQQSYSFIDRPTNWTIIYRYLTEYAFTINYK</sequence>
<reference evidence="1 2" key="2">
    <citation type="submission" date="2018-11" db="EMBL/GenBank/DDBJ databases">
        <authorList>
            <consortium name="Pathogen Informatics"/>
        </authorList>
    </citation>
    <scope>NUCLEOTIDE SEQUENCE [LARGE SCALE GENOMIC DNA]</scope>
    <source>
        <strain evidence="1">Dakar</strain>
        <strain evidence="2">Dakar, Senegal</strain>
    </source>
</reference>
<proteinExistence type="predicted"/>
<dbReference type="AlphaFoldDB" id="A0A183JZV3"/>
<name>A0A183JZV3_9TREM</name>
<evidence type="ECO:0000313" key="1">
    <source>
        <dbReference type="EMBL" id="VDP29901.1"/>
    </source>
</evidence>
<dbReference type="EMBL" id="UZAK01032665">
    <property type="protein sequence ID" value="VDP29901.1"/>
    <property type="molecule type" value="Genomic_DNA"/>
</dbReference>
<dbReference type="Proteomes" id="UP000279833">
    <property type="component" value="Unassembled WGS sequence"/>
</dbReference>
<protein>
    <submittedName>
        <fullName evidence="1 3">Uncharacterized protein</fullName>
    </submittedName>
</protein>
<organism evidence="3">
    <name type="scientific">Schistosoma curassoni</name>
    <dbReference type="NCBI Taxonomy" id="6186"/>
    <lineage>
        <taxon>Eukaryota</taxon>
        <taxon>Metazoa</taxon>
        <taxon>Spiralia</taxon>
        <taxon>Lophotrochozoa</taxon>
        <taxon>Platyhelminthes</taxon>
        <taxon>Trematoda</taxon>
        <taxon>Digenea</taxon>
        <taxon>Strigeidida</taxon>
        <taxon>Schistosomatoidea</taxon>
        <taxon>Schistosomatidae</taxon>
        <taxon>Schistosoma</taxon>
    </lineage>
</organism>
<evidence type="ECO:0000313" key="2">
    <source>
        <dbReference type="Proteomes" id="UP000279833"/>
    </source>
</evidence>